<proteinExistence type="inferred from homology"/>
<comment type="similarity">
    <text evidence="1">Belongs to the plant acyltransferase family.</text>
</comment>
<dbReference type="Gramene" id="KCW84617">
    <property type="protein sequence ID" value="KCW84617"/>
    <property type="gene ID" value="EUGRSUZ_B01448"/>
</dbReference>
<sequence length="458" mass="50361">MAPQDSLVFKVRRCEAELVRPARPTPREHKRLSDVDDQEGLRFQIPAIHFYPGDGSGRDPARAIREGLARALVFYYPFAGRLRELPGSRKLVVDCNEEGVLFVEADADVTLDQFGDALQPPFPCLEELIFDVPGSSAVLDAPVLLIQVTRLKCGGFIFAVRLNHAMSDAAGLVQFMTAVGEMAKGADAPSVLPVWQRELLDARDPPRITCTHREYEQVEDTKGTLIPLDDMEHRSFFFGAAQMSALRSRVPPHQRASSTFEVLTACLWRCRTIAIQPDPEEEVRVLCIGNARTKFNPPLPAGYYGNAFAFPVAVTRADKLCQNPLGYALELVKKAKADVTEEYMRSLADLMVLRGRPHFTVVRSFLVSDTTKAGFGNVDFGWGKPVYGGPAKGGVGAIPGVASFYIPFRNREGENGIVVPVCLPAPAMRIFVQELDALLKDPPPSTTTNKSTFVISSL</sequence>
<keyword evidence="2" id="KW-0808">Transferase</keyword>
<evidence type="ECO:0000313" key="3">
    <source>
        <dbReference type="EMBL" id="KCW84617.1"/>
    </source>
</evidence>
<dbReference type="AlphaFoldDB" id="A0A059D1Y9"/>
<evidence type="ECO:0000256" key="2">
    <source>
        <dbReference type="ARBA" id="ARBA00022679"/>
    </source>
</evidence>
<evidence type="ECO:0000256" key="1">
    <source>
        <dbReference type="ARBA" id="ARBA00009861"/>
    </source>
</evidence>
<gene>
    <name evidence="3" type="ORF">EUGRSUZ_B01448</name>
</gene>
<dbReference type="Pfam" id="PF02458">
    <property type="entry name" value="Transferase"/>
    <property type="match status" value="1"/>
</dbReference>
<dbReference type="EMBL" id="KK198754">
    <property type="protein sequence ID" value="KCW84617.1"/>
    <property type="molecule type" value="Genomic_DNA"/>
</dbReference>
<dbReference type="InParanoid" id="A0A059D1Y9"/>
<dbReference type="eggNOG" id="ENOG502QUSI">
    <property type="taxonomic scope" value="Eukaryota"/>
</dbReference>
<dbReference type="KEGG" id="egr:104427024"/>
<dbReference type="OrthoDB" id="1483986at2759"/>
<organism evidence="3">
    <name type="scientific">Eucalyptus grandis</name>
    <name type="common">Flooded gum</name>
    <dbReference type="NCBI Taxonomy" id="71139"/>
    <lineage>
        <taxon>Eukaryota</taxon>
        <taxon>Viridiplantae</taxon>
        <taxon>Streptophyta</taxon>
        <taxon>Embryophyta</taxon>
        <taxon>Tracheophyta</taxon>
        <taxon>Spermatophyta</taxon>
        <taxon>Magnoliopsida</taxon>
        <taxon>eudicotyledons</taxon>
        <taxon>Gunneridae</taxon>
        <taxon>Pentapetalae</taxon>
        <taxon>rosids</taxon>
        <taxon>malvids</taxon>
        <taxon>Myrtales</taxon>
        <taxon>Myrtaceae</taxon>
        <taxon>Myrtoideae</taxon>
        <taxon>Eucalypteae</taxon>
        <taxon>Eucalyptus</taxon>
    </lineage>
</organism>
<dbReference type="GO" id="GO:0016747">
    <property type="term" value="F:acyltransferase activity, transferring groups other than amino-acyl groups"/>
    <property type="evidence" value="ECO:0000318"/>
    <property type="project" value="GO_Central"/>
</dbReference>
<dbReference type="InterPro" id="IPR023213">
    <property type="entry name" value="CAT-like_dom_sf"/>
</dbReference>
<name>A0A059D1Y9_EUCGR</name>
<dbReference type="PANTHER" id="PTHR31147:SF66">
    <property type="entry name" value="OS05G0315700 PROTEIN"/>
    <property type="match status" value="1"/>
</dbReference>
<dbReference type="InterPro" id="IPR050898">
    <property type="entry name" value="Plant_acyltransferase"/>
</dbReference>
<protein>
    <recommendedName>
        <fullName evidence="4">Benzyl alcohol O-benzoyltransferase</fullName>
    </recommendedName>
</protein>
<reference evidence="3" key="1">
    <citation type="submission" date="2013-07" db="EMBL/GenBank/DDBJ databases">
        <title>The genome of Eucalyptus grandis.</title>
        <authorList>
            <person name="Schmutz J."/>
            <person name="Hayes R."/>
            <person name="Myburg A."/>
            <person name="Tuskan G."/>
            <person name="Grattapaglia D."/>
            <person name="Rokhsar D.S."/>
        </authorList>
    </citation>
    <scope>NUCLEOTIDE SEQUENCE</scope>
    <source>
        <tissue evidence="3">Leaf extractions</tissue>
    </source>
</reference>
<dbReference type="Gene3D" id="3.30.559.10">
    <property type="entry name" value="Chloramphenicol acetyltransferase-like domain"/>
    <property type="match status" value="2"/>
</dbReference>
<dbReference type="PANTHER" id="PTHR31147">
    <property type="entry name" value="ACYL TRANSFERASE 4"/>
    <property type="match status" value="1"/>
</dbReference>
<accession>A0A059D1Y9</accession>
<evidence type="ECO:0008006" key="4">
    <source>
        <dbReference type="Google" id="ProtNLM"/>
    </source>
</evidence>
<dbReference type="OMA" id="IQFYRHD"/>